<feature type="domain" description="4Fe-4S ferredoxin-type" evidence="8">
    <location>
        <begin position="165"/>
        <end position="194"/>
    </location>
</feature>
<evidence type="ECO:0000256" key="7">
    <source>
        <dbReference type="SAM" id="Phobius"/>
    </source>
</evidence>
<feature type="domain" description="4Fe-4S ferredoxin-type" evidence="8">
    <location>
        <begin position="133"/>
        <end position="164"/>
    </location>
</feature>
<name>A0A1G7YNM7_9FIRM</name>
<evidence type="ECO:0000256" key="1">
    <source>
        <dbReference type="ARBA" id="ARBA00004196"/>
    </source>
</evidence>
<dbReference type="InterPro" id="IPR017896">
    <property type="entry name" value="4Fe4S_Fe-S-bd"/>
</dbReference>
<feature type="transmembrane region" description="Helical" evidence="7">
    <location>
        <begin position="318"/>
        <end position="341"/>
    </location>
</feature>
<reference evidence="10" key="1">
    <citation type="submission" date="2016-10" db="EMBL/GenBank/DDBJ databases">
        <authorList>
            <person name="Varghese N."/>
            <person name="Submissions S."/>
        </authorList>
    </citation>
    <scope>NUCLEOTIDE SEQUENCE [LARGE SCALE GENOMIC DNA]</scope>
    <source>
        <strain evidence="10">DSM 8344</strain>
    </source>
</reference>
<keyword evidence="7" id="KW-1133">Transmembrane helix</keyword>
<keyword evidence="5" id="KW-0408">Iron</keyword>
<evidence type="ECO:0000256" key="2">
    <source>
        <dbReference type="ARBA" id="ARBA00022485"/>
    </source>
</evidence>
<evidence type="ECO:0000256" key="6">
    <source>
        <dbReference type="ARBA" id="ARBA00023014"/>
    </source>
</evidence>
<dbReference type="SUPFAM" id="SSF54862">
    <property type="entry name" value="4Fe-4S ferredoxins"/>
    <property type="match status" value="1"/>
</dbReference>
<keyword evidence="2" id="KW-0004">4Fe-4S</keyword>
<dbReference type="EMBL" id="FNCP01000008">
    <property type="protein sequence ID" value="SDG98057.1"/>
    <property type="molecule type" value="Genomic_DNA"/>
</dbReference>
<dbReference type="GO" id="GO:0030313">
    <property type="term" value="C:cell envelope"/>
    <property type="evidence" value="ECO:0007669"/>
    <property type="project" value="UniProtKB-SubCell"/>
</dbReference>
<dbReference type="AlphaFoldDB" id="A0A1G7YNM7"/>
<dbReference type="Gene3D" id="3.30.70.20">
    <property type="match status" value="2"/>
</dbReference>
<dbReference type="Proteomes" id="UP000198656">
    <property type="component" value="Unassembled WGS sequence"/>
</dbReference>
<dbReference type="InterPro" id="IPR051555">
    <property type="entry name" value="FDH_Electron_Transfer_Unit"/>
</dbReference>
<evidence type="ECO:0000259" key="8">
    <source>
        <dbReference type="PROSITE" id="PS51379"/>
    </source>
</evidence>
<dbReference type="GO" id="GO:0051539">
    <property type="term" value="F:4 iron, 4 sulfur cluster binding"/>
    <property type="evidence" value="ECO:0007669"/>
    <property type="project" value="UniProtKB-KW"/>
</dbReference>
<dbReference type="PANTHER" id="PTHR43545:SF4">
    <property type="entry name" value="IRON-SULFUR PROTEIN"/>
    <property type="match status" value="1"/>
</dbReference>
<evidence type="ECO:0000256" key="3">
    <source>
        <dbReference type="ARBA" id="ARBA00022723"/>
    </source>
</evidence>
<dbReference type="STRING" id="1121419.SAMN05443529_108112"/>
<dbReference type="CDD" id="cd16368">
    <property type="entry name" value="DMSOR_beta_like"/>
    <property type="match status" value="1"/>
</dbReference>
<protein>
    <submittedName>
        <fullName evidence="9">Fe-S-cluster-containing dehydrogenase component</fullName>
    </submittedName>
</protein>
<keyword evidence="7" id="KW-0472">Membrane</keyword>
<dbReference type="InterPro" id="IPR006311">
    <property type="entry name" value="TAT_signal"/>
</dbReference>
<keyword evidence="6" id="KW-0411">Iron-sulfur</keyword>
<sequence>MGGMKMDNNRNRSDAISRRTFFKRTTAAGLLSALAVTGLNKPVQASELGAGELGTLIDLTKCDGCKNYATPLCVEACGKHNQERFPEPQKPLKKYWPQDKVEDWSNKRDLKSRLTPYNWTFVDHVKVQYNGVEQEVYVPRRCMHCDHPTCSKLCPFSAITKDQTGAVSIDDEICFGGAKCRDVCPWGIPQRQAGVGIYMEVAPDLAGGGVMYKCDMCLDLLLEGKKPACVSACPKNAISIGKKDEIKTLAYKKAEDINGFIYGDKENGGTSTYYVSAVPFAAIDAAIKEDKVSKKDTAPGRPGMPVNVENYLSTGKGMFLSTVIAPFAGAAAAGITAYLTLKGDKVKGAQIDLKDQREEKSDGTENK</sequence>
<evidence type="ECO:0000256" key="4">
    <source>
        <dbReference type="ARBA" id="ARBA00022737"/>
    </source>
</evidence>
<evidence type="ECO:0000256" key="5">
    <source>
        <dbReference type="ARBA" id="ARBA00023004"/>
    </source>
</evidence>
<proteinExistence type="predicted"/>
<dbReference type="GO" id="GO:0046872">
    <property type="term" value="F:metal ion binding"/>
    <property type="evidence" value="ECO:0007669"/>
    <property type="project" value="UniProtKB-KW"/>
</dbReference>
<keyword evidence="7" id="KW-0812">Transmembrane</keyword>
<dbReference type="Pfam" id="PF13247">
    <property type="entry name" value="Fer4_11"/>
    <property type="match status" value="1"/>
</dbReference>
<gene>
    <name evidence="9" type="ORF">SAMN05443529_108112</name>
</gene>
<dbReference type="PROSITE" id="PS51379">
    <property type="entry name" value="4FE4S_FER_2"/>
    <property type="match status" value="2"/>
</dbReference>
<dbReference type="PANTHER" id="PTHR43545">
    <property type="entry name" value="FORMATE DEHYDROGENASE, NITRATE-INDUCIBLE, IRON-SULFUR SUBUNIT"/>
    <property type="match status" value="1"/>
</dbReference>
<evidence type="ECO:0000313" key="10">
    <source>
        <dbReference type="Proteomes" id="UP000198656"/>
    </source>
</evidence>
<accession>A0A1G7YNM7</accession>
<keyword evidence="10" id="KW-1185">Reference proteome</keyword>
<organism evidence="9 10">
    <name type="scientific">Desulfosporosinus hippei DSM 8344</name>
    <dbReference type="NCBI Taxonomy" id="1121419"/>
    <lineage>
        <taxon>Bacteria</taxon>
        <taxon>Bacillati</taxon>
        <taxon>Bacillota</taxon>
        <taxon>Clostridia</taxon>
        <taxon>Eubacteriales</taxon>
        <taxon>Desulfitobacteriaceae</taxon>
        <taxon>Desulfosporosinus</taxon>
    </lineage>
</organism>
<keyword evidence="3" id="KW-0479">Metal-binding</keyword>
<keyword evidence="4" id="KW-0677">Repeat</keyword>
<comment type="subcellular location">
    <subcellularLocation>
        <location evidence="1">Cell envelope</location>
    </subcellularLocation>
</comment>
<dbReference type="PROSITE" id="PS51318">
    <property type="entry name" value="TAT"/>
    <property type="match status" value="1"/>
</dbReference>
<evidence type="ECO:0000313" key="9">
    <source>
        <dbReference type="EMBL" id="SDG98057.1"/>
    </source>
</evidence>